<organism evidence="1">
    <name type="scientific">Ooceraea biroi</name>
    <name type="common">Clonal raider ant</name>
    <name type="synonym">Cerapachys biroi</name>
    <dbReference type="NCBI Taxonomy" id="2015173"/>
    <lineage>
        <taxon>Eukaryota</taxon>
        <taxon>Metazoa</taxon>
        <taxon>Ecdysozoa</taxon>
        <taxon>Arthropoda</taxon>
        <taxon>Hexapoda</taxon>
        <taxon>Insecta</taxon>
        <taxon>Pterygota</taxon>
        <taxon>Neoptera</taxon>
        <taxon>Endopterygota</taxon>
        <taxon>Hymenoptera</taxon>
        <taxon>Apocrita</taxon>
        <taxon>Aculeata</taxon>
        <taxon>Formicoidea</taxon>
        <taxon>Formicidae</taxon>
        <taxon>Dorylinae</taxon>
        <taxon>Ooceraea</taxon>
    </lineage>
</organism>
<reference evidence="1" key="1">
    <citation type="journal article" date="2018" name="Genome Res.">
        <title>The genomic architecture and molecular evolution of ant odorant receptors.</title>
        <authorList>
            <person name="McKenzie S.K."/>
            <person name="Kronauer D.J.C."/>
        </authorList>
    </citation>
    <scope>NUCLEOTIDE SEQUENCE [LARGE SCALE GENOMIC DNA]</scope>
    <source>
        <strain evidence="1">Clonal line C1</strain>
    </source>
</reference>
<evidence type="ECO:0000313" key="1">
    <source>
        <dbReference type="EMBL" id="RLU23579.1"/>
    </source>
</evidence>
<gene>
    <name evidence="1" type="ORF">DMN91_003784</name>
</gene>
<dbReference type="Proteomes" id="UP000279307">
    <property type="component" value="Chromosome 4"/>
</dbReference>
<dbReference type="PANTHER" id="PTHR23404">
    <property type="entry name" value="MOLYBDOPTERIN SYNTHASE RELATED"/>
    <property type="match status" value="1"/>
</dbReference>
<dbReference type="AlphaFoldDB" id="A0A3L8DUJ7"/>
<dbReference type="SUPFAM" id="SSF54690">
    <property type="entry name" value="Molybdopterin synthase subunit MoaE"/>
    <property type="match status" value="1"/>
</dbReference>
<accession>A0A3L8DUJ7</accession>
<dbReference type="InterPro" id="IPR003448">
    <property type="entry name" value="Mopterin_biosynth_MoaE"/>
</dbReference>
<dbReference type="OrthoDB" id="5531344at2759"/>
<name>A0A3L8DUJ7_OOCBI</name>
<comment type="caution">
    <text evidence="1">The sequence shown here is derived from an EMBL/GenBank/DDBJ whole genome shotgun (WGS) entry which is preliminary data.</text>
</comment>
<dbReference type="InterPro" id="IPR036563">
    <property type="entry name" value="MoaE_sf"/>
</dbReference>
<reference evidence="1" key="2">
    <citation type="submission" date="2018-07" db="EMBL/GenBank/DDBJ databases">
        <authorList>
            <person name="Mckenzie S.K."/>
            <person name="Kronauer D.J.C."/>
        </authorList>
    </citation>
    <scope>NUCLEOTIDE SEQUENCE</scope>
    <source>
        <strain evidence="1">Clonal line C1</strain>
    </source>
</reference>
<dbReference type="GO" id="GO:0006777">
    <property type="term" value="P:Mo-molybdopterin cofactor biosynthetic process"/>
    <property type="evidence" value="ECO:0007669"/>
    <property type="project" value="InterPro"/>
</dbReference>
<sequence length="252" mass="28701">MEMSKNFVKLQQEELNVTEIMKLVTFPNCGAICNFVGITRDNFNNKKVKCSYVLLDAAVNMANLITSTTAKEEDAQATLGSNEKISNEIVIDPDSVQVRASWEELNRRIGAFIERKRQQVDTLNVQEFCCHSEKNVHRVLNTWGPQTVDQSILKTLANDANDTISCSPILDNRISEAECIVGINKPVPKDIYKRLKNIEDRILYLESISPEYKEFWVADDINNLKGLSKSTQKRVSVIYIYIYTHSFDSINV</sequence>
<proteinExistence type="predicted"/>
<dbReference type="Pfam" id="PF02391">
    <property type="entry name" value="MoaE"/>
    <property type="match status" value="1"/>
</dbReference>
<protein>
    <submittedName>
        <fullName evidence="1">Uncharacterized protein</fullName>
    </submittedName>
</protein>
<dbReference type="EMBL" id="QOIP01000004">
    <property type="protein sequence ID" value="RLU23579.1"/>
    <property type="molecule type" value="Genomic_DNA"/>
</dbReference>
<dbReference type="Gene3D" id="3.90.1170.40">
    <property type="entry name" value="Molybdopterin biosynthesis MoaE subunit"/>
    <property type="match status" value="1"/>
</dbReference>